<comment type="similarity">
    <text evidence="3">Belongs to the SmpB family.</text>
</comment>
<evidence type="ECO:0000256" key="3">
    <source>
        <dbReference type="HAMAP-Rule" id="MF_00023"/>
    </source>
</evidence>
<reference evidence="4" key="1">
    <citation type="submission" date="2022-12" db="EMBL/GenBank/DDBJ databases">
        <authorList>
            <person name="Bing R.G."/>
            <person name="Willard D.J."/>
            <person name="Manesh M.J.H."/>
            <person name="Laemthong T."/>
            <person name="Crosby J.R."/>
            <person name="Kelly R.M."/>
        </authorList>
    </citation>
    <scope>NUCLEOTIDE SEQUENCE</scope>
    <source>
        <strain evidence="4">DSM 8991</strain>
    </source>
</reference>
<accession>A0ABY7BI96</accession>
<dbReference type="RefSeq" id="WP_045166235.1">
    <property type="nucleotide sequence ID" value="NZ_CP113864.1"/>
</dbReference>
<dbReference type="Pfam" id="PF01668">
    <property type="entry name" value="SmpB"/>
    <property type="match status" value="1"/>
</dbReference>
<keyword evidence="2 3" id="KW-0694">RNA-binding</keyword>
<evidence type="ECO:0000313" key="5">
    <source>
        <dbReference type="Proteomes" id="UP001164745"/>
    </source>
</evidence>
<sequence length="160" mass="18650">MSQKNQSSHDNIKVIATNRKAYHDYFIEETIEAGIELKGTEVKSVRLGHVNLKDSFARVENGEVFLYNMHISPYEKGNIFNVDPMRDRKLLLHKSEINRLAGYVQQKGYTLIPLKIYIKRGKIKVELAVAKGKKLFDKREAIAKRDAELEIRKKMKEYLR</sequence>
<protein>
    <recommendedName>
        <fullName evidence="3">SsrA-binding protein</fullName>
    </recommendedName>
    <alternativeName>
        <fullName evidence="3">Small protein B</fullName>
    </alternativeName>
</protein>
<dbReference type="SUPFAM" id="SSF74982">
    <property type="entry name" value="Small protein B (SmpB)"/>
    <property type="match status" value="1"/>
</dbReference>
<dbReference type="NCBIfam" id="TIGR00086">
    <property type="entry name" value="smpB"/>
    <property type="match status" value="1"/>
</dbReference>
<comment type="subcellular location">
    <subcellularLocation>
        <location evidence="3">Cytoplasm</location>
    </subcellularLocation>
    <text evidence="3">The tmRNA-SmpB complex associates with stalled 70S ribosomes.</text>
</comment>
<evidence type="ECO:0000256" key="2">
    <source>
        <dbReference type="ARBA" id="ARBA00022884"/>
    </source>
</evidence>
<organism evidence="4 5">
    <name type="scientific">Caldicellulosiruptor naganoensis</name>
    <dbReference type="NCBI Taxonomy" id="29324"/>
    <lineage>
        <taxon>Bacteria</taxon>
        <taxon>Bacillati</taxon>
        <taxon>Bacillota</taxon>
        <taxon>Bacillota incertae sedis</taxon>
        <taxon>Caldicellulosiruptorales</taxon>
        <taxon>Caldicellulosiruptoraceae</taxon>
        <taxon>Caldicellulosiruptor</taxon>
    </lineage>
</organism>
<gene>
    <name evidence="3 4" type="primary">smpB</name>
    <name evidence="4" type="ORF">OTJ99_002158</name>
</gene>
<comment type="function">
    <text evidence="3">Required for rescue of stalled ribosomes mediated by trans-translation. Binds to transfer-messenger RNA (tmRNA), required for stable association of tmRNA with ribosomes. tmRNA and SmpB together mimic tRNA shape, replacing the anticodon stem-loop with SmpB. tmRNA is encoded by the ssrA gene; the 2 termini fold to resemble tRNA(Ala) and it encodes a 'tag peptide', a short internal open reading frame. During trans-translation Ala-aminoacylated tmRNA acts like a tRNA, entering the A-site of stalled ribosomes, displacing the stalled mRNA. The ribosome then switches to translate the ORF on the tmRNA; the nascent peptide is terminated with the 'tag peptide' encoded by the tmRNA and targeted for degradation. The ribosome is freed to recommence translation, which seems to be the essential function of trans-translation.</text>
</comment>
<dbReference type="CDD" id="cd09294">
    <property type="entry name" value="SmpB"/>
    <property type="match status" value="1"/>
</dbReference>
<name>A0ABY7BI96_9FIRM</name>
<dbReference type="PROSITE" id="PS01317">
    <property type="entry name" value="SSRP"/>
    <property type="match status" value="1"/>
</dbReference>
<dbReference type="InterPro" id="IPR000037">
    <property type="entry name" value="SsrA-bd_prot"/>
</dbReference>
<dbReference type="Proteomes" id="UP001164745">
    <property type="component" value="Chromosome"/>
</dbReference>
<keyword evidence="5" id="KW-1185">Reference proteome</keyword>
<dbReference type="EMBL" id="CP113864">
    <property type="protein sequence ID" value="WAM31311.1"/>
    <property type="molecule type" value="Genomic_DNA"/>
</dbReference>
<proteinExistence type="inferred from homology"/>
<dbReference type="PANTHER" id="PTHR30308">
    <property type="entry name" value="TMRNA-BINDING COMPONENT OF TRANS-TRANSLATION TAGGING COMPLEX"/>
    <property type="match status" value="1"/>
</dbReference>
<dbReference type="InterPro" id="IPR020081">
    <property type="entry name" value="SsrA-bd_prot_CS"/>
</dbReference>
<evidence type="ECO:0000256" key="1">
    <source>
        <dbReference type="ARBA" id="ARBA00022490"/>
    </source>
</evidence>
<evidence type="ECO:0000313" key="4">
    <source>
        <dbReference type="EMBL" id="WAM31311.1"/>
    </source>
</evidence>
<dbReference type="NCBIfam" id="NF003843">
    <property type="entry name" value="PRK05422.1"/>
    <property type="match status" value="1"/>
</dbReference>
<dbReference type="Gene3D" id="2.40.280.10">
    <property type="match status" value="1"/>
</dbReference>
<keyword evidence="1 3" id="KW-0963">Cytoplasm</keyword>
<dbReference type="InterPro" id="IPR023620">
    <property type="entry name" value="SmpB"/>
</dbReference>
<dbReference type="PANTHER" id="PTHR30308:SF2">
    <property type="entry name" value="SSRA-BINDING PROTEIN"/>
    <property type="match status" value="1"/>
</dbReference>
<dbReference type="HAMAP" id="MF_00023">
    <property type="entry name" value="SmpB"/>
    <property type="match status" value="1"/>
</dbReference>